<organism evidence="2 3">
    <name type="scientific">Hypholoma sublateritium (strain FD-334 SS-4)</name>
    <dbReference type="NCBI Taxonomy" id="945553"/>
    <lineage>
        <taxon>Eukaryota</taxon>
        <taxon>Fungi</taxon>
        <taxon>Dikarya</taxon>
        <taxon>Basidiomycota</taxon>
        <taxon>Agaricomycotina</taxon>
        <taxon>Agaricomycetes</taxon>
        <taxon>Agaricomycetidae</taxon>
        <taxon>Agaricales</taxon>
        <taxon>Agaricineae</taxon>
        <taxon>Strophariaceae</taxon>
        <taxon>Hypholoma</taxon>
    </lineage>
</organism>
<feature type="region of interest" description="Disordered" evidence="1">
    <location>
        <begin position="290"/>
        <end position="313"/>
    </location>
</feature>
<proteinExistence type="predicted"/>
<feature type="compositionally biased region" description="Polar residues" evidence="1">
    <location>
        <begin position="90"/>
        <end position="99"/>
    </location>
</feature>
<dbReference type="AlphaFoldDB" id="A0A0D2NW09"/>
<name>A0A0D2NW09_HYPSF</name>
<reference evidence="3" key="1">
    <citation type="submission" date="2014-04" db="EMBL/GenBank/DDBJ databases">
        <title>Evolutionary Origins and Diversification of the Mycorrhizal Mutualists.</title>
        <authorList>
            <consortium name="DOE Joint Genome Institute"/>
            <consortium name="Mycorrhizal Genomics Consortium"/>
            <person name="Kohler A."/>
            <person name="Kuo A."/>
            <person name="Nagy L.G."/>
            <person name="Floudas D."/>
            <person name="Copeland A."/>
            <person name="Barry K.W."/>
            <person name="Cichocki N."/>
            <person name="Veneault-Fourrey C."/>
            <person name="LaButti K."/>
            <person name="Lindquist E.A."/>
            <person name="Lipzen A."/>
            <person name="Lundell T."/>
            <person name="Morin E."/>
            <person name="Murat C."/>
            <person name="Riley R."/>
            <person name="Ohm R."/>
            <person name="Sun H."/>
            <person name="Tunlid A."/>
            <person name="Henrissat B."/>
            <person name="Grigoriev I.V."/>
            <person name="Hibbett D.S."/>
            <person name="Martin F."/>
        </authorList>
    </citation>
    <scope>NUCLEOTIDE SEQUENCE [LARGE SCALE GENOMIC DNA]</scope>
    <source>
        <strain evidence="3">FD-334 SS-4</strain>
    </source>
</reference>
<evidence type="ECO:0000313" key="2">
    <source>
        <dbReference type="EMBL" id="KJA12710.1"/>
    </source>
</evidence>
<gene>
    <name evidence="2" type="ORF">HYPSUDRAFT_210205</name>
</gene>
<dbReference type="Proteomes" id="UP000054270">
    <property type="component" value="Unassembled WGS sequence"/>
</dbReference>
<accession>A0A0D2NW09</accession>
<evidence type="ECO:0000313" key="3">
    <source>
        <dbReference type="Proteomes" id="UP000054270"/>
    </source>
</evidence>
<keyword evidence="3" id="KW-1185">Reference proteome</keyword>
<protein>
    <submittedName>
        <fullName evidence="2">Uncharacterized protein</fullName>
    </submittedName>
</protein>
<feature type="compositionally biased region" description="Basic residues" evidence="1">
    <location>
        <begin position="303"/>
        <end position="313"/>
    </location>
</feature>
<feature type="region of interest" description="Disordered" evidence="1">
    <location>
        <begin position="78"/>
        <end position="116"/>
    </location>
</feature>
<evidence type="ECO:0000256" key="1">
    <source>
        <dbReference type="SAM" id="MobiDB-lite"/>
    </source>
</evidence>
<sequence>MHTLKVRTNNKDQRSPRDSALCAARITLRRRPAFVLSLIVLACYRIRSTSGVALQLNASQHFAACSASPPLHPTACSDVKHTRALPPPASANTPRTDSLTHAAHRRPTFRDPRCAGTMSRSAETRCAHIPRRRAVRPPLCRRLEMRSLRRAPITAHRDVSIIFTTRNVPHSVESVPGHSAGVSSAKGDVLLSCSWCASPTAQHAAGQRRKIGLGSEGDLTCRRPPCAAYQAIPVVSIFVVMHRAPRSADADGAYSHGISDAREKMRGLPVHPILARRRYDRVTLQQPSSRWSLSSMRGTGRARIGRSRCGRQS</sequence>
<dbReference type="EMBL" id="KN817971">
    <property type="protein sequence ID" value="KJA12710.1"/>
    <property type="molecule type" value="Genomic_DNA"/>
</dbReference>